<proteinExistence type="predicted"/>
<dbReference type="SUPFAM" id="SSF55973">
    <property type="entry name" value="S-adenosylmethionine synthetase"/>
    <property type="match status" value="1"/>
</dbReference>
<dbReference type="EMBL" id="SNRY01001566">
    <property type="protein sequence ID" value="KAA6329997.1"/>
    <property type="molecule type" value="Genomic_DNA"/>
</dbReference>
<feature type="non-terminal residue" evidence="2">
    <location>
        <position position="1"/>
    </location>
</feature>
<evidence type="ECO:0000313" key="2">
    <source>
        <dbReference type="EMBL" id="KAA6329997.1"/>
    </source>
</evidence>
<gene>
    <name evidence="2" type="ORF">EZS27_021253</name>
</gene>
<dbReference type="Gene3D" id="3.30.300.10">
    <property type="match status" value="1"/>
</dbReference>
<keyword evidence="1" id="KW-0479">Metal-binding</keyword>
<evidence type="ECO:0008006" key="3">
    <source>
        <dbReference type="Google" id="ProtNLM"/>
    </source>
</evidence>
<dbReference type="AlphaFoldDB" id="A0A5J4R7C4"/>
<name>A0A5J4R7C4_9ZZZZ</name>
<evidence type="ECO:0000256" key="1">
    <source>
        <dbReference type="ARBA" id="ARBA00022723"/>
    </source>
</evidence>
<dbReference type="GO" id="GO:0046872">
    <property type="term" value="F:metal ion binding"/>
    <property type="evidence" value="ECO:0007669"/>
    <property type="project" value="UniProtKB-KW"/>
</dbReference>
<comment type="caution">
    <text evidence="2">The sequence shown here is derived from an EMBL/GenBank/DDBJ whole genome shotgun (WGS) entry which is preliminary data.</text>
</comment>
<reference evidence="2" key="1">
    <citation type="submission" date="2019-03" db="EMBL/GenBank/DDBJ databases">
        <title>Single cell metagenomics reveals metabolic interactions within the superorganism composed of flagellate Streblomastix strix and complex community of Bacteroidetes bacteria on its surface.</title>
        <authorList>
            <person name="Treitli S.C."/>
            <person name="Kolisko M."/>
            <person name="Husnik F."/>
            <person name="Keeling P."/>
            <person name="Hampl V."/>
        </authorList>
    </citation>
    <scope>NUCLEOTIDE SEQUENCE</scope>
    <source>
        <strain evidence="2">STM</strain>
    </source>
</reference>
<protein>
    <recommendedName>
        <fullName evidence="3">Methionine adenosyltransferase</fullName>
    </recommendedName>
</protein>
<organism evidence="2">
    <name type="scientific">termite gut metagenome</name>
    <dbReference type="NCBI Taxonomy" id="433724"/>
    <lineage>
        <taxon>unclassified sequences</taxon>
        <taxon>metagenomes</taxon>
        <taxon>organismal metagenomes</taxon>
    </lineage>
</organism>
<dbReference type="GO" id="GO:0006556">
    <property type="term" value="P:S-adenosylmethionine biosynthetic process"/>
    <property type="evidence" value="ECO:0007669"/>
    <property type="project" value="InterPro"/>
</dbReference>
<sequence length="70" mass="8197">AIEDRLKLRNPIYSETAAYGHIGRTPHTVTKQFHSRYQPTKVLEVELFTWEKIDYIDKIKTVFGLPVSHL</sequence>
<accession>A0A5J4R7C4</accession>
<dbReference type="GO" id="GO:0004478">
    <property type="term" value="F:methionine adenosyltransferase activity"/>
    <property type="evidence" value="ECO:0007669"/>
    <property type="project" value="InterPro"/>
</dbReference>
<dbReference type="InterPro" id="IPR022636">
    <property type="entry name" value="S-AdoMet_synthetase_sfam"/>
</dbReference>